<evidence type="ECO:0008006" key="4">
    <source>
        <dbReference type="Google" id="ProtNLM"/>
    </source>
</evidence>
<reference evidence="3" key="1">
    <citation type="submission" date="2015-07" db="EMBL/GenBank/DDBJ databases">
        <title>Fjat-14235 jcm11544.</title>
        <authorList>
            <person name="Liu B."/>
            <person name="Wang J."/>
            <person name="Zhu Y."/>
            <person name="Liu G."/>
            <person name="Chen Q."/>
            <person name="Chen Z."/>
            <person name="Lan J."/>
            <person name="Che J."/>
            <person name="Ge C."/>
            <person name="Shi H."/>
            <person name="Pan Z."/>
            <person name="Liu X."/>
        </authorList>
    </citation>
    <scope>NUCLEOTIDE SEQUENCE [LARGE SCALE GENOMIC DNA]</scope>
    <source>
        <strain evidence="3">JCM 11544</strain>
    </source>
</reference>
<organism evidence="2 3">
    <name type="scientific">Rossellomorea marisflavi</name>
    <dbReference type="NCBI Taxonomy" id="189381"/>
    <lineage>
        <taxon>Bacteria</taxon>
        <taxon>Bacillati</taxon>
        <taxon>Bacillota</taxon>
        <taxon>Bacilli</taxon>
        <taxon>Bacillales</taxon>
        <taxon>Bacillaceae</taxon>
        <taxon>Rossellomorea</taxon>
    </lineage>
</organism>
<dbReference type="PATRIC" id="fig|189381.12.peg.3406"/>
<dbReference type="InterPro" id="IPR047928">
    <property type="entry name" value="Perm_prefix_1"/>
</dbReference>
<evidence type="ECO:0000313" key="3">
    <source>
        <dbReference type="Proteomes" id="UP000037405"/>
    </source>
</evidence>
<dbReference type="Proteomes" id="UP000037405">
    <property type="component" value="Unassembled WGS sequence"/>
</dbReference>
<protein>
    <recommendedName>
        <fullName evidence="4">2TM domain-containing protein</fullName>
    </recommendedName>
</protein>
<dbReference type="EMBL" id="LGUE01000008">
    <property type="protein sequence ID" value="KON83015.1"/>
    <property type="molecule type" value="Genomic_DNA"/>
</dbReference>
<feature type="transmembrane region" description="Helical" evidence="1">
    <location>
        <begin position="87"/>
        <end position="106"/>
    </location>
</feature>
<evidence type="ECO:0000313" key="2">
    <source>
        <dbReference type="EMBL" id="KON83015.1"/>
    </source>
</evidence>
<dbReference type="NCBIfam" id="NF038403">
    <property type="entry name" value="perm_prefix_1"/>
    <property type="match status" value="1"/>
</dbReference>
<keyword evidence="1" id="KW-1133">Transmembrane helix</keyword>
<dbReference type="RefSeq" id="WP_053429649.1">
    <property type="nucleotide sequence ID" value="NZ_JBNKIO010000004.1"/>
</dbReference>
<sequence>MRKIQHHVEDLFDDVPYSERTEALKLEIIQNLEEKVYDLMAEGKEEEDAINKAIVDFGDIKDLKRELGVGETLPAAKKDMTKINLGFSIWGSALIIALFVFINFYYTPKTIWFVYPTFAILWWPLSMYYYRLRKKGGRK</sequence>
<dbReference type="AlphaFoldDB" id="A0A0M0FZP2"/>
<keyword evidence="3" id="KW-1185">Reference proteome</keyword>
<proteinExistence type="predicted"/>
<dbReference type="OrthoDB" id="9815852at2"/>
<keyword evidence="1" id="KW-0812">Transmembrane</keyword>
<name>A0A0M0FZP2_9BACI</name>
<evidence type="ECO:0000256" key="1">
    <source>
        <dbReference type="SAM" id="Phobius"/>
    </source>
</evidence>
<feature type="transmembrane region" description="Helical" evidence="1">
    <location>
        <begin position="112"/>
        <end position="130"/>
    </location>
</feature>
<gene>
    <name evidence="2" type="ORF">AF331_19445</name>
</gene>
<keyword evidence="1" id="KW-0472">Membrane</keyword>
<dbReference type="STRING" id="189381.GCA_900166615_00331"/>
<accession>A0A0M0FZP2</accession>
<comment type="caution">
    <text evidence="2">The sequence shown here is derived from an EMBL/GenBank/DDBJ whole genome shotgun (WGS) entry which is preliminary data.</text>
</comment>